<dbReference type="InterPro" id="IPR001466">
    <property type="entry name" value="Beta-lactam-related"/>
</dbReference>
<protein>
    <submittedName>
        <fullName evidence="4">CubicO group peptidase (Beta-lactamase class C family)</fullName>
    </submittedName>
</protein>
<dbReference type="InterPro" id="IPR021860">
    <property type="entry name" value="Peptidase_S12_Pab87-rel_C"/>
</dbReference>
<proteinExistence type="predicted"/>
<evidence type="ECO:0000256" key="1">
    <source>
        <dbReference type="SAM" id="SignalP"/>
    </source>
</evidence>
<evidence type="ECO:0000313" key="4">
    <source>
        <dbReference type="EMBL" id="MDR7098852.1"/>
    </source>
</evidence>
<dbReference type="InterPro" id="IPR012338">
    <property type="entry name" value="Beta-lactam/transpept-like"/>
</dbReference>
<comment type="caution">
    <text evidence="4">The sequence shown here is derived from an EMBL/GenBank/DDBJ whole genome shotgun (WGS) entry which is preliminary data.</text>
</comment>
<dbReference type="InterPro" id="IPR050491">
    <property type="entry name" value="AmpC-like"/>
</dbReference>
<feature type="chain" id="PRO_5046550239" evidence="1">
    <location>
        <begin position="27"/>
        <end position="499"/>
    </location>
</feature>
<keyword evidence="1" id="KW-0732">Signal</keyword>
<feature type="domain" description="Peptidase S12 Pab87-related C-terminal" evidence="3">
    <location>
        <begin position="409"/>
        <end position="489"/>
    </location>
</feature>
<accession>A0ABU1VN04</accession>
<organism evidence="4 5">
    <name type="scientific">Agrilutibacter niabensis</name>
    <dbReference type="NCBI Taxonomy" id="380628"/>
    <lineage>
        <taxon>Bacteria</taxon>
        <taxon>Pseudomonadati</taxon>
        <taxon>Pseudomonadota</taxon>
        <taxon>Gammaproteobacteria</taxon>
        <taxon>Lysobacterales</taxon>
        <taxon>Lysobacteraceae</taxon>
        <taxon>Agrilutibacter</taxon>
    </lineage>
</organism>
<feature type="domain" description="Beta-lactamase-related" evidence="2">
    <location>
        <begin position="51"/>
        <end position="346"/>
    </location>
</feature>
<gene>
    <name evidence="4" type="ORF">J2X04_001199</name>
</gene>
<dbReference type="Gene3D" id="3.40.710.10">
    <property type="entry name" value="DD-peptidase/beta-lactamase superfamily"/>
    <property type="match status" value="2"/>
</dbReference>
<reference evidence="4 5" key="1">
    <citation type="submission" date="2023-07" db="EMBL/GenBank/DDBJ databases">
        <title>Sorghum-associated microbial communities from plants grown in Nebraska, USA.</title>
        <authorList>
            <person name="Schachtman D."/>
        </authorList>
    </citation>
    <scope>NUCLEOTIDE SEQUENCE [LARGE SCALE GENOMIC DNA]</scope>
    <source>
        <strain evidence="4 5">BE187</strain>
    </source>
</reference>
<dbReference type="Pfam" id="PF00144">
    <property type="entry name" value="Beta-lactamase"/>
    <property type="match status" value="1"/>
</dbReference>
<dbReference type="Pfam" id="PF11954">
    <property type="entry name" value="DUF3471"/>
    <property type="match status" value="1"/>
</dbReference>
<dbReference type="EMBL" id="JAVDVW010000001">
    <property type="protein sequence ID" value="MDR7098852.1"/>
    <property type="molecule type" value="Genomic_DNA"/>
</dbReference>
<name>A0ABU1VN04_9GAMM</name>
<feature type="signal peptide" evidence="1">
    <location>
        <begin position="1"/>
        <end position="26"/>
    </location>
</feature>
<dbReference type="SUPFAM" id="SSF56601">
    <property type="entry name" value="beta-lactamase/transpeptidase-like"/>
    <property type="match status" value="1"/>
</dbReference>
<dbReference type="Proteomes" id="UP001267878">
    <property type="component" value="Unassembled WGS sequence"/>
</dbReference>
<dbReference type="PANTHER" id="PTHR46825">
    <property type="entry name" value="D-ALANYL-D-ALANINE-CARBOXYPEPTIDASE/ENDOPEPTIDASE AMPH"/>
    <property type="match status" value="1"/>
</dbReference>
<keyword evidence="5" id="KW-1185">Reference proteome</keyword>
<evidence type="ECO:0000313" key="5">
    <source>
        <dbReference type="Proteomes" id="UP001267878"/>
    </source>
</evidence>
<evidence type="ECO:0000259" key="2">
    <source>
        <dbReference type="Pfam" id="PF00144"/>
    </source>
</evidence>
<evidence type="ECO:0000259" key="3">
    <source>
        <dbReference type="Pfam" id="PF11954"/>
    </source>
</evidence>
<sequence length="499" mass="55167">MPSPALAFAPRQFAVLLLVVSLSACAGSVPAARAPKGADADQNAPRIVAFRQQVDADRERLKIPGLSAVVLEDGKVLWSEGFGYADLEHKVPATPDTLYHVASLTKTFTAILVWQLVEQGKLDLDEPVSHYSSDFKDDSVKIKHLLSHTSEHTPGDHYKYNPDRFEHLKEVLEKKSGKPLRQLFVETFLDPLDMQDSVPGPDVAGDAAKWAVLGQDHLARYKSNLARLAEPYTYYGEGEILHESQPPADFWASAGLLSTVRDMAKYDAAVDRHALLKPETLARAWVPFTSNAGKPLAHGLGWFVTDYRGTRLVWHYGHWGTGFSALYLKVPSKHLSLILLSNSEALADHMFQIGEDISTNVFACDFLDTFVPELANASGPTSATAVADCNVGSRAALAKWIEDRRAKMRKAITVDPALLQTYAGRYDVPERGVWTMTAGDGHLYLIGSSGKQYELFAEAPNRFFLKDRPWTVIFVKEGGRVTRMDIEDTALTLHAPRVK</sequence>
<dbReference type="PANTHER" id="PTHR46825:SF9">
    <property type="entry name" value="BETA-LACTAMASE-RELATED DOMAIN-CONTAINING PROTEIN"/>
    <property type="match status" value="1"/>
</dbReference>
<dbReference type="RefSeq" id="WP_310052944.1">
    <property type="nucleotide sequence ID" value="NZ_JAVDVW010000001.1"/>
</dbReference>